<feature type="compositionally biased region" description="Basic residues" evidence="1">
    <location>
        <begin position="1"/>
        <end position="17"/>
    </location>
</feature>
<organism evidence="2 3">
    <name type="scientific">Candidozyma auris</name>
    <name type="common">Yeast</name>
    <name type="synonym">Candida auris</name>
    <dbReference type="NCBI Taxonomy" id="498019"/>
    <lineage>
        <taxon>Eukaryota</taxon>
        <taxon>Fungi</taxon>
        <taxon>Dikarya</taxon>
        <taxon>Ascomycota</taxon>
        <taxon>Saccharomycotina</taxon>
        <taxon>Pichiomycetes</taxon>
        <taxon>Metschnikowiaceae</taxon>
        <taxon>Candidozyma</taxon>
    </lineage>
</organism>
<protein>
    <submittedName>
        <fullName evidence="2">Uncharacterized protein</fullName>
    </submittedName>
</protein>
<accession>A0A0L0P2K5</accession>
<dbReference type="VEuPathDB" id="FungiDB:QG37_02633"/>
<proteinExistence type="predicted"/>
<dbReference type="AlphaFoldDB" id="A0A0L0P2K5"/>
<sequence>MRIRYRGSRQRSSRRLIRASERQDSGRQRQRVPHEAQKRQEKKQAPQVAQNSAERASEQARRRRRQRGKGSVITRSRFPKQRLSRAISWRNSVASELSRALVKVSSHRVLARTASFFAASAGEAWAVGPTP</sequence>
<gene>
    <name evidence="2" type="ORF">QG37_02633</name>
</gene>
<evidence type="ECO:0000313" key="3">
    <source>
        <dbReference type="Proteomes" id="UP000037122"/>
    </source>
</evidence>
<comment type="caution">
    <text evidence="2">The sequence shown here is derived from an EMBL/GenBank/DDBJ whole genome shotgun (WGS) entry which is preliminary data.</text>
</comment>
<feature type="compositionally biased region" description="Basic and acidic residues" evidence="1">
    <location>
        <begin position="18"/>
        <end position="44"/>
    </location>
</feature>
<evidence type="ECO:0000256" key="1">
    <source>
        <dbReference type="SAM" id="MobiDB-lite"/>
    </source>
</evidence>
<dbReference type="EMBL" id="LGST01000018">
    <property type="protein sequence ID" value="KNE00597.1"/>
    <property type="molecule type" value="Genomic_DNA"/>
</dbReference>
<feature type="region of interest" description="Disordered" evidence="1">
    <location>
        <begin position="1"/>
        <end position="75"/>
    </location>
</feature>
<name>A0A0L0P2K5_CANAR</name>
<evidence type="ECO:0000313" key="2">
    <source>
        <dbReference type="EMBL" id="KNE00597.1"/>
    </source>
</evidence>
<reference evidence="3" key="1">
    <citation type="journal article" date="2015" name="BMC Genomics">
        <title>Draft genome of a commonly misdiagnosed multidrug resistant pathogen Candida auris.</title>
        <authorList>
            <person name="Chatterjee S."/>
            <person name="Alampalli S.V."/>
            <person name="Nageshan R.K."/>
            <person name="Chettiar S.T."/>
            <person name="Joshi S."/>
            <person name="Tatu U.S."/>
        </authorList>
    </citation>
    <scope>NUCLEOTIDE SEQUENCE [LARGE SCALE GENOMIC DNA]</scope>
    <source>
        <strain evidence="3">6684</strain>
    </source>
</reference>
<dbReference type="Proteomes" id="UP000037122">
    <property type="component" value="Unassembled WGS sequence"/>
</dbReference>